<evidence type="ECO:0000256" key="3">
    <source>
        <dbReference type="ARBA" id="ARBA00022840"/>
    </source>
</evidence>
<dbReference type="PANTHER" id="PTHR22683">
    <property type="entry name" value="SPORULATION PROTEIN RELATED"/>
    <property type="match status" value="1"/>
</dbReference>
<evidence type="ECO:0000259" key="7">
    <source>
        <dbReference type="PROSITE" id="PS50901"/>
    </source>
</evidence>
<evidence type="ECO:0000256" key="6">
    <source>
        <dbReference type="SAM" id="MobiDB-lite"/>
    </source>
</evidence>
<keyword evidence="2 5" id="KW-0547">Nucleotide-binding</keyword>
<dbReference type="STRING" id="1707952.A6A03_17695"/>
<gene>
    <name evidence="8" type="ORF">A6A03_17695</name>
</gene>
<dbReference type="InterPro" id="IPR027417">
    <property type="entry name" value="P-loop_NTPase"/>
</dbReference>
<comment type="caution">
    <text evidence="8">The sequence shown here is derived from an EMBL/GenBank/DDBJ whole genome shotgun (WGS) entry which is preliminary data.</text>
</comment>
<protein>
    <recommendedName>
        <fullName evidence="7">FtsK domain-containing protein</fullName>
    </recommendedName>
</protein>
<evidence type="ECO:0000313" key="8">
    <source>
        <dbReference type="EMBL" id="OAN43857.1"/>
    </source>
</evidence>
<dbReference type="GO" id="GO:0005524">
    <property type="term" value="F:ATP binding"/>
    <property type="evidence" value="ECO:0007669"/>
    <property type="project" value="UniProtKB-UniRule"/>
</dbReference>
<dbReference type="Gene3D" id="3.40.50.300">
    <property type="entry name" value="P-loop containing nucleotide triphosphate hydrolases"/>
    <property type="match status" value="1"/>
</dbReference>
<dbReference type="InterPro" id="IPR041027">
    <property type="entry name" value="FtsK_alpha"/>
</dbReference>
<reference evidence="8 9" key="1">
    <citation type="submission" date="2016-04" db="EMBL/GenBank/DDBJ databases">
        <title>Chloroflexus islandicus sp. nov., a thermophilic filamentous anoxygenic phototrophic bacterium from geyser Strokkur (Iceland).</title>
        <authorList>
            <person name="Gaisin V.A."/>
            <person name="Kalashnikov A.M."/>
            <person name="Sukhacheva M.V."/>
            <person name="Grouzdev D.S."/>
            <person name="Ivanov T.M."/>
            <person name="Kuznetsov B."/>
            <person name="Gorlenko V.M."/>
        </authorList>
    </citation>
    <scope>NUCLEOTIDE SEQUENCE [LARGE SCALE GENOMIC DNA]</scope>
    <source>
        <strain evidence="9">isl-2</strain>
    </source>
</reference>
<keyword evidence="9" id="KW-1185">Reference proteome</keyword>
<dbReference type="Gene3D" id="3.30.980.40">
    <property type="match status" value="1"/>
</dbReference>
<dbReference type="Pfam" id="PF01580">
    <property type="entry name" value="FtsK_SpoIIIE"/>
    <property type="match status" value="1"/>
</dbReference>
<accession>A0A178M6J6</accession>
<dbReference type="PANTHER" id="PTHR22683:SF41">
    <property type="entry name" value="DNA TRANSLOCASE FTSK"/>
    <property type="match status" value="1"/>
</dbReference>
<dbReference type="PROSITE" id="PS50901">
    <property type="entry name" value="FTSK"/>
    <property type="match status" value="1"/>
</dbReference>
<name>A0A178M6J6_9CHLR</name>
<dbReference type="Pfam" id="PF17854">
    <property type="entry name" value="FtsK_alpha"/>
    <property type="match status" value="1"/>
</dbReference>
<sequence>MTKSPDQIVANTIMHCLDRFAAQDQTSRIFVRLEDFSADVYRHVLKTIRPILNGRPVIVRTVGLIKGFEQFQIEPDKSATWYRNNLKAGHMLLLIFNRRASDAQSLKDMYVLNSTALMLDYLDELIEASIQYYQVSRDEQKVLSEFVRIRLSRLDIARSIEDLVSFFIEIDRLLNDHVTLEKAIAQALPHLRLFRCAEFATHLHTSRADKLLREVRDAARIGFEIVDEQRRERYLKNLERAELSDETTTGGLSSEQKKQLLRAFILGELTDDPAQLRQALALDWAEVQQIIKPRRKKASLEQVIQELEQVINQTDDDVEVVPELISQLRDGVEVERSLIEKTLANYREMLSVESQSALRRLMRPREVRSADFLTGLLSALIDLRHLREDSEVAGAQIVVQFQPSKEKQPLAEAVQAFRCLYGGIETVMSTIQWELAELWNLAVDQTEEEDLGSDETERVKTSKLAFNVLLQRKNQTIASTTLIWEYRSDSPAAATYQALVYESGFLQPSLHGPLFAAASPSLRIPFYTSCKLPANIVDLDLHRPLNTFGNWYQQADAERNNLRRALEMNFHDLRVPPEAKSALMNALDNLERAWANVVHAALQGLFDAPIDQLVLVYQQFLATILEHLPKKQYKEIYQTINQAWIISEDVQKDWVIMPLIHPLKLDWWHKRARYYHDIIAQMFRVSTPARAIDDKRFRREMSLIDSALATPPVIALANARHQGYWYVAHEDVQGYTLFRGVRETNGITGATVHELATDEQELMASQAVETLVGIIQDYIETYPFARDGITIVLLECHNSALPVLLLKQVSARKTTTHYPERLHLIVHTSTYGGSLYRRLDEWLADEPSGTEREGAAYLPRIVVEVRESALDELLQSLKRSDVVVLVDLFKRSNQPLKPTLIERTQREAGNTTIDFYPTRPEPFREGETERLLQLVPNHKPDVLRLFLLCQYAGNLQPGAEMPEATDDLELAQVLSLDAWQANLEQLHHHFNWVVCYDQVIDRFLLKAACHDRVQIIRYALGLGVQRLHHLTVSSASRTQEIVVKRLGDRLANMLPRIKRSQCQQIAAHLAEMANRISGDIVLRAAGPGLFLNELIGLVVAMFQAEQVFQRQYPQALSVWILLDDYKHWFQSGKMPDLLLIGLQKSGERALVHLQLVEAKCVNATAFEQEAKDARLQVRSGVSRLASIFAPGGRHLDAPFWYDQLYRAIAGNVQFNDEQFAVWEAVAEQIHRGEYDFVISGASYVFCYDDQVGIFNGPDIRPFTETAADAPAASLIEHRYGRNELITALHQLVQQTSALDPQQIFDWTPDPVKHSHDVAAEAVGLTEHVPASHTLVPPPISSTSGEQIDLPSSYDIPQVPQDAIAEHQHDSPSVQSEEEQPAPIPPVEAAWLEQKARDIERALRQRGVQLYSININDADQGPSIVRFKFRLKPNQQLKRVQAMAEDLARDLKLPAPPYIDNVPETDFVGIDVPRPQRETIYLHPFIKQLPQPKPAELPIVIGVAPDGQPIIEDLAEFPHLLVAGATKSGKSVFLRNLLLSLLTVYRQGALELLIIDPKQTDFTLFNKLPYLRGGKVIVDRKEAREALLDLARTEMPRRQKIMAHRSMNIKAFNQRYPEEALSPIIALIDEYGLLTSLMSKKEREAFEQSLGELAAAARAVGIHIILATQHPSAEVITPIIKANLDARVALRVASHVNSRVVLDTTGAEHLLGQGDMLFRRPDGRILRLQAPFMDEEELMRLLDTYR</sequence>
<keyword evidence="3 5" id="KW-0067">ATP-binding</keyword>
<feature type="domain" description="FtsK" evidence="7">
    <location>
        <begin position="1506"/>
        <end position="1698"/>
    </location>
</feature>
<evidence type="ECO:0000256" key="5">
    <source>
        <dbReference type="PROSITE-ProRule" id="PRU00289"/>
    </source>
</evidence>
<keyword evidence="4" id="KW-0238">DNA-binding</keyword>
<feature type="binding site" evidence="5">
    <location>
        <begin position="1523"/>
        <end position="1530"/>
    </location>
    <ligand>
        <name>ATP</name>
        <dbReference type="ChEBI" id="CHEBI:30616"/>
    </ligand>
</feature>
<proteinExistence type="inferred from homology"/>
<dbReference type="OrthoDB" id="3217500at2"/>
<comment type="similarity">
    <text evidence="1">Belongs to the FtsK/SpoIIIE/SftA family.</text>
</comment>
<evidence type="ECO:0000256" key="1">
    <source>
        <dbReference type="ARBA" id="ARBA00006474"/>
    </source>
</evidence>
<dbReference type="SUPFAM" id="SSF52540">
    <property type="entry name" value="P-loop containing nucleoside triphosphate hydrolases"/>
    <property type="match status" value="1"/>
</dbReference>
<dbReference type="InterPro" id="IPR002543">
    <property type="entry name" value="FtsK_dom"/>
</dbReference>
<evidence type="ECO:0000313" key="9">
    <source>
        <dbReference type="Proteomes" id="UP000078287"/>
    </source>
</evidence>
<dbReference type="EMBL" id="LWQS01000073">
    <property type="protein sequence ID" value="OAN43857.1"/>
    <property type="molecule type" value="Genomic_DNA"/>
</dbReference>
<dbReference type="InterPro" id="IPR050206">
    <property type="entry name" value="FtsK/SpoIIIE/SftA"/>
</dbReference>
<evidence type="ECO:0000256" key="2">
    <source>
        <dbReference type="ARBA" id="ARBA00022741"/>
    </source>
</evidence>
<evidence type="ECO:0000256" key="4">
    <source>
        <dbReference type="ARBA" id="ARBA00023125"/>
    </source>
</evidence>
<dbReference type="Proteomes" id="UP000078287">
    <property type="component" value="Unassembled WGS sequence"/>
</dbReference>
<organism evidence="8 9">
    <name type="scientific">Chloroflexus islandicus</name>
    <dbReference type="NCBI Taxonomy" id="1707952"/>
    <lineage>
        <taxon>Bacteria</taxon>
        <taxon>Bacillati</taxon>
        <taxon>Chloroflexota</taxon>
        <taxon>Chloroflexia</taxon>
        <taxon>Chloroflexales</taxon>
        <taxon>Chloroflexineae</taxon>
        <taxon>Chloroflexaceae</taxon>
        <taxon>Chloroflexus</taxon>
    </lineage>
</organism>
<dbReference type="RefSeq" id="WP_066789895.1">
    <property type="nucleotide sequence ID" value="NZ_LWQS01000073.1"/>
</dbReference>
<feature type="region of interest" description="Disordered" evidence="6">
    <location>
        <begin position="1329"/>
        <end position="1354"/>
    </location>
</feature>
<dbReference type="GO" id="GO:0003677">
    <property type="term" value="F:DNA binding"/>
    <property type="evidence" value="ECO:0007669"/>
    <property type="project" value="UniProtKB-KW"/>
</dbReference>